<dbReference type="Gene3D" id="3.20.20.60">
    <property type="entry name" value="Phosphoenolpyruvate-binding domains"/>
    <property type="match status" value="1"/>
</dbReference>
<keyword evidence="2" id="KW-1185">Reference proteome</keyword>
<comment type="caution">
    <text evidence="1">The sequence shown here is derived from an EMBL/GenBank/DDBJ whole genome shotgun (WGS) entry which is preliminary data.</text>
</comment>
<dbReference type="InterPro" id="IPR015813">
    <property type="entry name" value="Pyrv/PenolPyrv_kinase-like_dom"/>
</dbReference>
<dbReference type="InterPro" id="IPR039556">
    <property type="entry name" value="ICL/PEPM"/>
</dbReference>
<dbReference type="CDD" id="cd00377">
    <property type="entry name" value="ICL_PEPM"/>
    <property type="match status" value="1"/>
</dbReference>
<sequence length="204" mass="21417">MSPATRLRELLAEARRDGHCELIPACHDALSAVLIQRAGFPICFMSGFAVSATQLAYPDVGLISYAEQVQVGSNICAAVGSSMCVIGDGDTGFGGSGNVRRTIRGYAAAGFAGITIEDQCYPKRCAYAKGLAVIEREEACQRLAAALAAREELRKEGQDLVIIGRTDCRHAASNGGFEEALARCRAFADLGADVVARLAVSGVC</sequence>
<dbReference type="Pfam" id="PF13714">
    <property type="entry name" value="PEP_mutase"/>
    <property type="match status" value="1"/>
</dbReference>
<reference evidence="1" key="1">
    <citation type="submission" date="2021-02" db="EMBL/GenBank/DDBJ databases">
        <authorList>
            <person name="Dougan E. K."/>
            <person name="Rhodes N."/>
            <person name="Thang M."/>
            <person name="Chan C."/>
        </authorList>
    </citation>
    <scope>NUCLEOTIDE SEQUENCE</scope>
</reference>
<dbReference type="SUPFAM" id="SSF51621">
    <property type="entry name" value="Phosphoenolpyruvate/pyruvate domain"/>
    <property type="match status" value="1"/>
</dbReference>
<organism evidence="1 2">
    <name type="scientific">Symbiodinium necroappetens</name>
    <dbReference type="NCBI Taxonomy" id="1628268"/>
    <lineage>
        <taxon>Eukaryota</taxon>
        <taxon>Sar</taxon>
        <taxon>Alveolata</taxon>
        <taxon>Dinophyceae</taxon>
        <taxon>Suessiales</taxon>
        <taxon>Symbiodiniaceae</taxon>
        <taxon>Symbiodinium</taxon>
    </lineage>
</organism>
<dbReference type="AlphaFoldDB" id="A0A812RYH3"/>
<protein>
    <submittedName>
        <fullName evidence="1">Dml protein</fullName>
    </submittedName>
</protein>
<gene>
    <name evidence="1" type="primary">Dml</name>
    <name evidence="1" type="ORF">SNEC2469_LOCUS12872</name>
</gene>
<dbReference type="Proteomes" id="UP000601435">
    <property type="component" value="Unassembled WGS sequence"/>
</dbReference>
<dbReference type="PANTHER" id="PTHR42905:SF2">
    <property type="entry name" value="PHOSPHOENOLPYRUVATE CARBOXYLASE FAMILY PROTEIN"/>
    <property type="match status" value="1"/>
</dbReference>
<dbReference type="GO" id="GO:0003824">
    <property type="term" value="F:catalytic activity"/>
    <property type="evidence" value="ECO:0007669"/>
    <property type="project" value="InterPro"/>
</dbReference>
<name>A0A812RYH3_9DINO</name>
<evidence type="ECO:0000313" key="2">
    <source>
        <dbReference type="Proteomes" id="UP000601435"/>
    </source>
</evidence>
<dbReference type="PANTHER" id="PTHR42905">
    <property type="entry name" value="PHOSPHOENOLPYRUVATE CARBOXYLASE"/>
    <property type="match status" value="1"/>
</dbReference>
<proteinExistence type="predicted"/>
<dbReference type="EMBL" id="CAJNJA010020475">
    <property type="protein sequence ID" value="CAE7460471.1"/>
    <property type="molecule type" value="Genomic_DNA"/>
</dbReference>
<dbReference type="InterPro" id="IPR040442">
    <property type="entry name" value="Pyrv_kinase-like_dom_sf"/>
</dbReference>
<accession>A0A812RYH3</accession>
<evidence type="ECO:0000313" key="1">
    <source>
        <dbReference type="EMBL" id="CAE7460471.1"/>
    </source>
</evidence>
<dbReference type="OrthoDB" id="429143at2759"/>